<reference evidence="1" key="1">
    <citation type="submission" date="2019-08" db="EMBL/GenBank/DDBJ databases">
        <authorList>
            <person name="Kucharzyk K."/>
            <person name="Murdoch R.W."/>
            <person name="Higgins S."/>
            <person name="Loffler F."/>
        </authorList>
    </citation>
    <scope>NUCLEOTIDE SEQUENCE</scope>
</reference>
<sequence length="86" mass="9480">MNFADQVTDHFSASTPTLKLEAAARVQLAVMMSLISTHPNPKALFEAFVNHMSAPLHDGNMELLPHIRETQQLILRAMLKAVDANA</sequence>
<proteinExistence type="predicted"/>
<dbReference type="AlphaFoldDB" id="A0A644ZHF1"/>
<protein>
    <submittedName>
        <fullName evidence="1">Uncharacterized protein</fullName>
    </submittedName>
</protein>
<evidence type="ECO:0000313" key="1">
    <source>
        <dbReference type="EMBL" id="MPM40276.1"/>
    </source>
</evidence>
<name>A0A644ZHF1_9ZZZZ</name>
<accession>A0A644ZHF1</accession>
<comment type="caution">
    <text evidence="1">The sequence shown here is derived from an EMBL/GenBank/DDBJ whole genome shotgun (WGS) entry which is preliminary data.</text>
</comment>
<gene>
    <name evidence="1" type="ORF">SDC9_86916</name>
</gene>
<dbReference type="EMBL" id="VSSQ01008941">
    <property type="protein sequence ID" value="MPM40276.1"/>
    <property type="molecule type" value="Genomic_DNA"/>
</dbReference>
<organism evidence="1">
    <name type="scientific">bioreactor metagenome</name>
    <dbReference type="NCBI Taxonomy" id="1076179"/>
    <lineage>
        <taxon>unclassified sequences</taxon>
        <taxon>metagenomes</taxon>
        <taxon>ecological metagenomes</taxon>
    </lineage>
</organism>